<dbReference type="RefSeq" id="WP_259623033.1">
    <property type="nucleotide sequence ID" value="NZ_JANYMP010000004.1"/>
</dbReference>
<sequence>MSDPVEVEPLVVDGQALTIRVCRGSRSAIVAVEGESDSASAHRLGRELRALCAQYTLVVVDCLGLRFLGSTGLTVVLDAHLHAKARGNVLRLVVSTPAVLAVLRVSRMDQDLEVFGTMNDALTT</sequence>
<dbReference type="GO" id="GO:0043856">
    <property type="term" value="F:anti-sigma factor antagonist activity"/>
    <property type="evidence" value="ECO:0007669"/>
    <property type="project" value="TreeGrafter"/>
</dbReference>
<dbReference type="PROSITE" id="PS50801">
    <property type="entry name" value="STAS"/>
    <property type="match status" value="1"/>
</dbReference>
<dbReference type="CDD" id="cd07043">
    <property type="entry name" value="STAS_anti-anti-sigma_factors"/>
    <property type="match status" value="1"/>
</dbReference>
<dbReference type="PANTHER" id="PTHR33495:SF2">
    <property type="entry name" value="ANTI-SIGMA FACTOR ANTAGONIST TM_1081-RELATED"/>
    <property type="match status" value="1"/>
</dbReference>
<evidence type="ECO:0000313" key="3">
    <source>
        <dbReference type="Proteomes" id="UP001141259"/>
    </source>
</evidence>
<comment type="caution">
    <text evidence="2">The sequence shown here is derived from an EMBL/GenBank/DDBJ whole genome shotgun (WGS) entry which is preliminary data.</text>
</comment>
<dbReference type="EMBL" id="JANYMP010000004">
    <property type="protein sequence ID" value="MCS7477535.1"/>
    <property type="molecule type" value="Genomic_DNA"/>
</dbReference>
<name>A0A9X2VJ12_9PSEU</name>
<protein>
    <submittedName>
        <fullName evidence="2">STAS domain-containing protein</fullName>
    </submittedName>
</protein>
<evidence type="ECO:0000313" key="2">
    <source>
        <dbReference type="EMBL" id="MCS7477535.1"/>
    </source>
</evidence>
<dbReference type="InterPro" id="IPR058548">
    <property type="entry name" value="MlaB-like_STAS"/>
</dbReference>
<dbReference type="InterPro" id="IPR036513">
    <property type="entry name" value="STAS_dom_sf"/>
</dbReference>
<dbReference type="PANTHER" id="PTHR33495">
    <property type="entry name" value="ANTI-SIGMA FACTOR ANTAGONIST TM_1081-RELATED-RELATED"/>
    <property type="match status" value="1"/>
</dbReference>
<gene>
    <name evidence="2" type="ORF">NZH93_11775</name>
</gene>
<dbReference type="Pfam" id="PF13466">
    <property type="entry name" value="STAS_2"/>
    <property type="match status" value="1"/>
</dbReference>
<accession>A0A9X2VJ12</accession>
<feature type="domain" description="STAS" evidence="1">
    <location>
        <begin position="17"/>
        <end position="124"/>
    </location>
</feature>
<dbReference type="Gene3D" id="3.30.750.24">
    <property type="entry name" value="STAS domain"/>
    <property type="match status" value="1"/>
</dbReference>
<keyword evidence="3" id="KW-1185">Reference proteome</keyword>
<proteinExistence type="predicted"/>
<dbReference type="AlphaFoldDB" id="A0A9X2VJ12"/>
<dbReference type="SUPFAM" id="SSF52091">
    <property type="entry name" value="SpoIIaa-like"/>
    <property type="match status" value="1"/>
</dbReference>
<evidence type="ECO:0000259" key="1">
    <source>
        <dbReference type="PROSITE" id="PS50801"/>
    </source>
</evidence>
<dbReference type="Proteomes" id="UP001141259">
    <property type="component" value="Unassembled WGS sequence"/>
</dbReference>
<reference evidence="2" key="1">
    <citation type="submission" date="2022-08" db="EMBL/GenBank/DDBJ databases">
        <authorList>
            <person name="Tistechok S."/>
            <person name="Samborskyy M."/>
            <person name="Roman I."/>
        </authorList>
    </citation>
    <scope>NUCLEOTIDE SEQUENCE</scope>
    <source>
        <strain evidence="2">DSM 103496</strain>
    </source>
</reference>
<dbReference type="InterPro" id="IPR002645">
    <property type="entry name" value="STAS_dom"/>
</dbReference>
<organism evidence="2 3">
    <name type="scientific">Umezawaea endophytica</name>
    <dbReference type="NCBI Taxonomy" id="1654476"/>
    <lineage>
        <taxon>Bacteria</taxon>
        <taxon>Bacillati</taxon>
        <taxon>Actinomycetota</taxon>
        <taxon>Actinomycetes</taxon>
        <taxon>Pseudonocardiales</taxon>
        <taxon>Pseudonocardiaceae</taxon>
        <taxon>Umezawaea</taxon>
    </lineage>
</organism>